<keyword evidence="3" id="KW-1185">Reference proteome</keyword>
<dbReference type="Proteomes" id="UP000077266">
    <property type="component" value="Unassembled WGS sequence"/>
</dbReference>
<sequence>MPLPSHLIFSVFHARPYLRPCKNFSLKTFTRPTSRAQDASHSSAPSAATSSIPHCARTLHQPPGQIGDVVLDPVTQNDAGSCQHRAACSPPIRGFDPATRAFTHALAVALFTHAETGARNAKLPVLWALCEYYSLLECNCFSNRWWSVRSAHEVQYRACSMAGSPPSQAASAALLAREAPEQRDFPQMFHPRLYAFENLFMALGSYLFFPRHLYSGMPYDYAYFSAENVDMLEEAAYDGYAEPAPCYEEDVRALAEDGNIRPNVDDTSPVAGRQPSNNDVYQQDLHLDLWTPHALRLMVWKDKEMHADTQRDGRMRHGHRAVVNGHGSDVRPVQVALALAEDAAPALVERAARGHRGTGEVRRKERETRGDAGGGIGAASVRDSKRT</sequence>
<organism evidence="2 3">
    <name type="scientific">Exidia glandulosa HHB12029</name>
    <dbReference type="NCBI Taxonomy" id="1314781"/>
    <lineage>
        <taxon>Eukaryota</taxon>
        <taxon>Fungi</taxon>
        <taxon>Dikarya</taxon>
        <taxon>Basidiomycota</taxon>
        <taxon>Agaricomycotina</taxon>
        <taxon>Agaricomycetes</taxon>
        <taxon>Auriculariales</taxon>
        <taxon>Exidiaceae</taxon>
        <taxon>Exidia</taxon>
    </lineage>
</organism>
<gene>
    <name evidence="2" type="ORF">EXIGLDRAFT_753597</name>
</gene>
<dbReference type="InParanoid" id="A0A165DMG9"/>
<feature type="region of interest" description="Disordered" evidence="1">
    <location>
        <begin position="352"/>
        <end position="387"/>
    </location>
</feature>
<reference evidence="2 3" key="1">
    <citation type="journal article" date="2016" name="Mol. Biol. Evol.">
        <title>Comparative Genomics of Early-Diverging Mushroom-Forming Fungi Provides Insights into the Origins of Lignocellulose Decay Capabilities.</title>
        <authorList>
            <person name="Nagy L.G."/>
            <person name="Riley R."/>
            <person name="Tritt A."/>
            <person name="Adam C."/>
            <person name="Daum C."/>
            <person name="Floudas D."/>
            <person name="Sun H."/>
            <person name="Yadav J.S."/>
            <person name="Pangilinan J."/>
            <person name="Larsson K.H."/>
            <person name="Matsuura K."/>
            <person name="Barry K."/>
            <person name="Labutti K."/>
            <person name="Kuo R."/>
            <person name="Ohm R.A."/>
            <person name="Bhattacharya S.S."/>
            <person name="Shirouzu T."/>
            <person name="Yoshinaga Y."/>
            <person name="Martin F.M."/>
            <person name="Grigoriev I.V."/>
            <person name="Hibbett D.S."/>
        </authorList>
    </citation>
    <scope>NUCLEOTIDE SEQUENCE [LARGE SCALE GENOMIC DNA]</scope>
    <source>
        <strain evidence="2 3">HHB12029</strain>
    </source>
</reference>
<accession>A0A165DMG9</accession>
<proteinExistence type="predicted"/>
<dbReference type="EMBL" id="KV426207">
    <property type="protein sequence ID" value="KZV84904.1"/>
    <property type="molecule type" value="Genomic_DNA"/>
</dbReference>
<protein>
    <submittedName>
        <fullName evidence="2">Uncharacterized protein</fullName>
    </submittedName>
</protein>
<feature type="compositionally biased region" description="Basic and acidic residues" evidence="1">
    <location>
        <begin position="357"/>
        <end position="370"/>
    </location>
</feature>
<evidence type="ECO:0000256" key="1">
    <source>
        <dbReference type="SAM" id="MobiDB-lite"/>
    </source>
</evidence>
<name>A0A165DMG9_EXIGL</name>
<evidence type="ECO:0000313" key="3">
    <source>
        <dbReference type="Proteomes" id="UP000077266"/>
    </source>
</evidence>
<evidence type="ECO:0000313" key="2">
    <source>
        <dbReference type="EMBL" id="KZV84904.1"/>
    </source>
</evidence>
<dbReference type="AlphaFoldDB" id="A0A165DMG9"/>